<sequence length="79" mass="9134">MPEKSDDEHINAGPHSSRRSFKKTMKCTFRLLKQESFKSNNVKLRIPSFRVWPRGAKELSSEFEGPPDSAKLLEEIVRC</sequence>
<dbReference type="Proteomes" id="UP000281553">
    <property type="component" value="Unassembled WGS sequence"/>
</dbReference>
<gene>
    <name evidence="2" type="ORF">DILT_LOCUS6043</name>
</gene>
<organism evidence="2 3">
    <name type="scientific">Dibothriocephalus latus</name>
    <name type="common">Fish tapeworm</name>
    <name type="synonym">Diphyllobothrium latum</name>
    <dbReference type="NCBI Taxonomy" id="60516"/>
    <lineage>
        <taxon>Eukaryota</taxon>
        <taxon>Metazoa</taxon>
        <taxon>Spiralia</taxon>
        <taxon>Lophotrochozoa</taxon>
        <taxon>Platyhelminthes</taxon>
        <taxon>Cestoda</taxon>
        <taxon>Eucestoda</taxon>
        <taxon>Diphyllobothriidea</taxon>
        <taxon>Diphyllobothriidae</taxon>
        <taxon>Dibothriocephalus</taxon>
    </lineage>
</organism>
<evidence type="ECO:0000313" key="3">
    <source>
        <dbReference type="Proteomes" id="UP000281553"/>
    </source>
</evidence>
<feature type="compositionally biased region" description="Basic and acidic residues" evidence="1">
    <location>
        <begin position="1"/>
        <end position="10"/>
    </location>
</feature>
<protein>
    <submittedName>
        <fullName evidence="2">Uncharacterized protein</fullName>
    </submittedName>
</protein>
<proteinExistence type="predicted"/>
<evidence type="ECO:0000313" key="2">
    <source>
        <dbReference type="EMBL" id="VDN10212.1"/>
    </source>
</evidence>
<evidence type="ECO:0000256" key="1">
    <source>
        <dbReference type="SAM" id="MobiDB-lite"/>
    </source>
</evidence>
<feature type="region of interest" description="Disordered" evidence="1">
    <location>
        <begin position="1"/>
        <end position="20"/>
    </location>
</feature>
<reference evidence="2 3" key="1">
    <citation type="submission" date="2018-11" db="EMBL/GenBank/DDBJ databases">
        <authorList>
            <consortium name="Pathogen Informatics"/>
        </authorList>
    </citation>
    <scope>NUCLEOTIDE SEQUENCE [LARGE SCALE GENOMIC DNA]</scope>
</reference>
<dbReference type="EMBL" id="UYRU01048669">
    <property type="protein sequence ID" value="VDN10212.1"/>
    <property type="molecule type" value="Genomic_DNA"/>
</dbReference>
<accession>A0A3P7NP97</accession>
<keyword evidence="3" id="KW-1185">Reference proteome</keyword>
<dbReference type="AlphaFoldDB" id="A0A3P7NP97"/>
<name>A0A3P7NP97_DIBLA</name>